<name>A0AAJ5T700_9BURK</name>
<accession>A0AAJ5T700</accession>
<evidence type="ECO:0000313" key="2">
    <source>
        <dbReference type="Proteomes" id="UP000268684"/>
    </source>
</evidence>
<dbReference type="GeneID" id="71057663"/>
<dbReference type="Proteomes" id="UP000268684">
    <property type="component" value="Chromosome II"/>
</dbReference>
<reference evidence="1 2" key="1">
    <citation type="submission" date="2017-11" db="EMBL/GenBank/DDBJ databases">
        <authorList>
            <person name="Seth-Smith MB H."/>
        </authorList>
    </citation>
    <scope>NUCLEOTIDE SEQUENCE [LARGE SCALE GENOMIC DNA]</scope>
    <source>
        <strain evidence="1">E</strain>
    </source>
</reference>
<proteinExistence type="predicted"/>
<protein>
    <submittedName>
        <fullName evidence="1">Uncharacterized protein conserved in bacteria (DUF2314)</fullName>
    </submittedName>
</protein>
<dbReference type="RefSeq" id="WP_122170354.1">
    <property type="nucleotide sequence ID" value="NZ_JAKDEA010000035.1"/>
</dbReference>
<dbReference type="PANTHER" id="PTHR38743">
    <property type="entry name" value="SIMILAR TO GLYOXYLASE I FAMILY PROTEIN"/>
    <property type="match status" value="1"/>
</dbReference>
<dbReference type="PANTHER" id="PTHR38743:SF2">
    <property type="entry name" value="DUF2185 DOMAIN-CONTAINING PROTEIN"/>
    <property type="match status" value="1"/>
</dbReference>
<keyword evidence="2" id="KW-1185">Reference proteome</keyword>
<evidence type="ECO:0000313" key="1">
    <source>
        <dbReference type="EMBL" id="VBB15045.1"/>
    </source>
</evidence>
<dbReference type="AlphaFoldDB" id="A0AAJ5T700"/>
<dbReference type="EMBL" id="LR025743">
    <property type="protein sequence ID" value="VBB15045.1"/>
    <property type="molecule type" value="Genomic_DNA"/>
</dbReference>
<gene>
    <name evidence="1" type="ORF">BSTAB16_5237</name>
</gene>
<sequence length="115" mass="13063">MTTLARMDTDGWELDDAEAIAAQHPDTFHLPSRAQRDAVEADALVKLIFRISTVDEHGHTQVNVERMWVCVIERAAGHWIGELDNQPRCTDDIAPGMRVAFDSRHVIDIWGVDWE</sequence>
<organism evidence="1 2">
    <name type="scientific">Burkholderia stabilis</name>
    <dbReference type="NCBI Taxonomy" id="95485"/>
    <lineage>
        <taxon>Bacteria</taxon>
        <taxon>Pseudomonadati</taxon>
        <taxon>Pseudomonadota</taxon>
        <taxon>Betaproteobacteria</taxon>
        <taxon>Burkholderiales</taxon>
        <taxon>Burkholderiaceae</taxon>
        <taxon>Burkholderia</taxon>
        <taxon>Burkholderia cepacia complex</taxon>
    </lineage>
</organism>